<feature type="transmembrane region" description="Helical" evidence="1">
    <location>
        <begin position="311"/>
        <end position="329"/>
    </location>
</feature>
<dbReference type="HOGENOM" id="CLU_065106_0_0_11"/>
<feature type="transmembrane region" description="Helical" evidence="1">
    <location>
        <begin position="84"/>
        <end position="104"/>
    </location>
</feature>
<feature type="transmembrane region" description="Helical" evidence="1">
    <location>
        <begin position="224"/>
        <end position="242"/>
    </location>
</feature>
<dbReference type="RefSeq" id="WP_023361942.1">
    <property type="nucleotide sequence ID" value="NC_022657.1"/>
</dbReference>
<name>U5VXX6_9ACTN</name>
<keyword evidence="1" id="KW-0472">Membrane</keyword>
<feature type="transmembrane region" description="Helical" evidence="1">
    <location>
        <begin position="124"/>
        <end position="143"/>
    </location>
</feature>
<organism evidence="2 3">
    <name type="scientific">Actinoplanes friuliensis DSM 7358</name>
    <dbReference type="NCBI Taxonomy" id="1246995"/>
    <lineage>
        <taxon>Bacteria</taxon>
        <taxon>Bacillati</taxon>
        <taxon>Actinomycetota</taxon>
        <taxon>Actinomycetes</taxon>
        <taxon>Micromonosporales</taxon>
        <taxon>Micromonosporaceae</taxon>
        <taxon>Actinoplanes</taxon>
    </lineage>
</organism>
<dbReference type="eggNOG" id="ENOG5031Y5Z">
    <property type="taxonomic scope" value="Bacteria"/>
</dbReference>
<dbReference type="KEGG" id="afs:AFR_17280"/>
<dbReference type="STRING" id="1246995.AFR_17280"/>
<feature type="transmembrane region" description="Helical" evidence="1">
    <location>
        <begin position="43"/>
        <end position="63"/>
    </location>
</feature>
<dbReference type="OrthoDB" id="5241899at2"/>
<accession>U5VXX6</accession>
<feature type="transmembrane region" description="Helical" evidence="1">
    <location>
        <begin position="280"/>
        <end position="299"/>
    </location>
</feature>
<dbReference type="PATRIC" id="fig|1246995.3.peg.3504"/>
<dbReference type="AlphaFoldDB" id="U5VXX6"/>
<feature type="transmembrane region" description="Helical" evidence="1">
    <location>
        <begin position="155"/>
        <end position="179"/>
    </location>
</feature>
<keyword evidence="1" id="KW-1133">Transmembrane helix</keyword>
<reference evidence="2 3" key="1">
    <citation type="journal article" date="2014" name="J. Biotechnol.">
        <title>Complete genome sequence of the actinobacterium Actinoplanes friuliensis HAG 010964, producer of the lipopeptide antibiotic friulimycin.</title>
        <authorList>
            <person name="Ruckert C."/>
            <person name="Szczepanowski R."/>
            <person name="Albersmeier A."/>
            <person name="Goesmann A."/>
            <person name="Fischer N."/>
            <person name="Steinkamper A."/>
            <person name="Puhler A."/>
            <person name="Biener R."/>
            <person name="Schwartz D."/>
            <person name="Kalinowski J."/>
        </authorList>
    </citation>
    <scope>NUCLEOTIDE SEQUENCE [LARGE SCALE GENOMIC DNA]</scope>
    <source>
        <strain evidence="2 3">DSM 7358</strain>
    </source>
</reference>
<dbReference type="Proteomes" id="UP000017746">
    <property type="component" value="Chromosome"/>
</dbReference>
<keyword evidence="3" id="KW-1185">Reference proteome</keyword>
<evidence type="ECO:0000313" key="3">
    <source>
        <dbReference type="Proteomes" id="UP000017746"/>
    </source>
</evidence>
<feature type="transmembrane region" description="Helical" evidence="1">
    <location>
        <begin position="199"/>
        <end position="217"/>
    </location>
</feature>
<sequence length="355" mass="37851">MTPSSFSARERWVLLVASAWLVSGLQLDAYAHATTPELETFWTPWHGVLYSGIAVSGLTLVWLMRPRLPVIPTYRTLLALPNALRVPMIGMALLLVGGGVDTLWHNVFGIEQGLEIFVSPSHEFIILGMVLVAAGPALMLATVPGDRLSPGDATLATISALLSALPLHIYSLHASALGSTFFGDGRDPVRIFSTDAQSVHGYLFSTVLLLVPILLIGRRWHLPIGVPTLLVGLPAILMHLMFTTDDGWWMSLTVAGAAAGAELVLRLGAHFLRLPAEAGWFLIGLLAPPLVWGTVLIVASRIEGVGWNVHMVSGLLTLTAFTGAATTLVTRNVRPAPAATPQAVPEEVRTGVPAS</sequence>
<evidence type="ECO:0000256" key="1">
    <source>
        <dbReference type="SAM" id="Phobius"/>
    </source>
</evidence>
<proteinExistence type="predicted"/>
<gene>
    <name evidence="2" type="ORF">AFR_17280</name>
</gene>
<protein>
    <submittedName>
        <fullName evidence="2">Uncharacterized protein</fullName>
    </submittedName>
</protein>
<evidence type="ECO:0000313" key="2">
    <source>
        <dbReference type="EMBL" id="AGZ41734.1"/>
    </source>
</evidence>
<dbReference type="EMBL" id="CP006272">
    <property type="protein sequence ID" value="AGZ41734.1"/>
    <property type="molecule type" value="Genomic_DNA"/>
</dbReference>
<keyword evidence="1" id="KW-0812">Transmembrane</keyword>